<dbReference type="SUPFAM" id="SSF53756">
    <property type="entry name" value="UDP-Glycosyltransferase/glycogen phosphorylase"/>
    <property type="match status" value="1"/>
</dbReference>
<dbReference type="Proteomes" id="UP000548632">
    <property type="component" value="Unassembled WGS sequence"/>
</dbReference>
<keyword evidence="3" id="KW-0808">Transferase</keyword>
<feature type="domain" description="Glycosyl transferase family 1" evidence="1">
    <location>
        <begin position="179"/>
        <end position="334"/>
    </location>
</feature>
<dbReference type="Pfam" id="PF00534">
    <property type="entry name" value="Glycos_transf_1"/>
    <property type="match status" value="1"/>
</dbReference>
<feature type="domain" description="Glycosyltransferase subfamily 4-like N-terminal" evidence="2">
    <location>
        <begin position="2"/>
        <end position="154"/>
    </location>
</feature>
<dbReference type="InterPro" id="IPR001296">
    <property type="entry name" value="Glyco_trans_1"/>
</dbReference>
<comment type="caution">
    <text evidence="3">The sequence shown here is derived from an EMBL/GenBank/DDBJ whole genome shotgun (WGS) entry which is preliminary data.</text>
</comment>
<dbReference type="Pfam" id="PF13439">
    <property type="entry name" value="Glyco_transf_4"/>
    <property type="match status" value="1"/>
</dbReference>
<evidence type="ECO:0000313" key="3">
    <source>
        <dbReference type="EMBL" id="MBB1126203.1"/>
    </source>
</evidence>
<dbReference type="Gene3D" id="3.40.50.2000">
    <property type="entry name" value="Glycogen Phosphorylase B"/>
    <property type="match status" value="2"/>
</dbReference>
<reference evidence="3 4" key="1">
    <citation type="journal article" date="2020" name="Arch. Microbiol.">
        <title>The genome sequence of the giant phototrophic gammaproteobacterium Thiospirillum jenense gives insight into its physiological properties and phylogenetic relationships.</title>
        <authorList>
            <person name="Imhoff J.F."/>
            <person name="Meyer T.E."/>
            <person name="Kyndt J.A."/>
        </authorList>
    </citation>
    <scope>NUCLEOTIDE SEQUENCE [LARGE SCALE GENOMIC DNA]</scope>
    <source>
        <strain evidence="3 4">DSM 216</strain>
    </source>
</reference>
<dbReference type="GO" id="GO:0016757">
    <property type="term" value="F:glycosyltransferase activity"/>
    <property type="evidence" value="ECO:0007669"/>
    <property type="project" value="UniProtKB-ARBA"/>
</dbReference>
<evidence type="ECO:0000313" key="4">
    <source>
        <dbReference type="Proteomes" id="UP000548632"/>
    </source>
</evidence>
<dbReference type="AlphaFoldDB" id="A0A839HAZ4"/>
<protein>
    <submittedName>
        <fullName evidence="3">Glycosyltransferase</fullName>
    </submittedName>
</protein>
<evidence type="ECO:0000259" key="2">
    <source>
        <dbReference type="Pfam" id="PF13439"/>
    </source>
</evidence>
<proteinExistence type="predicted"/>
<evidence type="ECO:0000259" key="1">
    <source>
        <dbReference type="Pfam" id="PF00534"/>
    </source>
</evidence>
<accession>A0A839HAZ4</accession>
<dbReference type="InterPro" id="IPR028098">
    <property type="entry name" value="Glyco_trans_4-like_N"/>
</dbReference>
<organism evidence="3 4">
    <name type="scientific">Thiospirillum jenense</name>
    <dbReference type="NCBI Taxonomy" id="1653858"/>
    <lineage>
        <taxon>Bacteria</taxon>
        <taxon>Pseudomonadati</taxon>
        <taxon>Pseudomonadota</taxon>
        <taxon>Gammaproteobacteria</taxon>
        <taxon>Chromatiales</taxon>
        <taxon>Chromatiaceae</taxon>
        <taxon>Thiospirillum</taxon>
    </lineage>
</organism>
<dbReference type="CDD" id="cd03811">
    <property type="entry name" value="GT4_GT28_WabH-like"/>
    <property type="match status" value="1"/>
</dbReference>
<dbReference type="PANTHER" id="PTHR12526">
    <property type="entry name" value="GLYCOSYLTRANSFERASE"/>
    <property type="match status" value="1"/>
</dbReference>
<sequence length="353" mass="38253">MLINLMRGFIEQGVTVELLIMRRDSPHLIELPPAVNLIPLRARHSLLVIPELAHYLRCRRPFALLAVKERAGRAAVIARHVAGIQTPIILRLGTHLSTAIADHSAFYRWVRRAPLRWLYPSLNGIIAVSEGVAADIATLAQLPRQRITVIRNPVITPELKHLAAAPCSHHWLCANDGIPTLVGAGRLQTQKDFPTLIRAIGILRQQRPCRLIILGEGRGRVELKQFIRSLGLEDVVQLPGFYANPYSVLARANAFVLSSRWEGSPNVLTEAMALGTPVVATNCPSGPAELLANGQFGALVPVGDAAALATAIAHTLDHPLPAAQLRAAVSEYTIEMSSARYLALLKNGGVAGD</sequence>
<name>A0A839HAZ4_9GAMM</name>
<dbReference type="EMBL" id="JABVCQ010000015">
    <property type="protein sequence ID" value="MBB1126203.1"/>
    <property type="molecule type" value="Genomic_DNA"/>
</dbReference>
<keyword evidence="4" id="KW-1185">Reference proteome</keyword>
<gene>
    <name evidence="3" type="ORF">HUK38_08165</name>
</gene>